<dbReference type="Pfam" id="PF13462">
    <property type="entry name" value="Thioredoxin_4"/>
    <property type="match status" value="1"/>
</dbReference>
<comment type="similarity">
    <text evidence="1">Belongs to the thioredoxin family. DsbA subfamily.</text>
</comment>
<evidence type="ECO:0000259" key="6">
    <source>
        <dbReference type="PROSITE" id="PS51352"/>
    </source>
</evidence>
<keyword evidence="2" id="KW-0732">Signal</keyword>
<evidence type="ECO:0000256" key="1">
    <source>
        <dbReference type="ARBA" id="ARBA00005791"/>
    </source>
</evidence>
<dbReference type="InterPro" id="IPR013766">
    <property type="entry name" value="Thioredoxin_domain"/>
</dbReference>
<feature type="domain" description="Thioredoxin" evidence="6">
    <location>
        <begin position="1"/>
        <end position="177"/>
    </location>
</feature>
<protein>
    <submittedName>
        <fullName evidence="7">Disulfide bond formation protein DsbA</fullName>
    </submittedName>
</protein>
<evidence type="ECO:0000313" key="10">
    <source>
        <dbReference type="Proteomes" id="UP000320913"/>
    </source>
</evidence>
<keyword evidence="3" id="KW-0560">Oxidoreductase</keyword>
<dbReference type="EMBL" id="VBOR01000061">
    <property type="protein sequence ID" value="TMQ49139.1"/>
    <property type="molecule type" value="Genomic_DNA"/>
</dbReference>
<dbReference type="InterPro" id="IPR036249">
    <property type="entry name" value="Thioredoxin-like_sf"/>
</dbReference>
<dbReference type="Proteomes" id="UP000320913">
    <property type="component" value="Unassembled WGS sequence"/>
</dbReference>
<dbReference type="Proteomes" id="UP000316292">
    <property type="component" value="Unassembled WGS sequence"/>
</dbReference>
<keyword evidence="5" id="KW-0676">Redox-active center</keyword>
<evidence type="ECO:0000313" key="8">
    <source>
        <dbReference type="EMBL" id="TMQ54892.1"/>
    </source>
</evidence>
<dbReference type="InterPro" id="IPR012336">
    <property type="entry name" value="Thioredoxin-like_fold"/>
</dbReference>
<evidence type="ECO:0000256" key="2">
    <source>
        <dbReference type="ARBA" id="ARBA00022729"/>
    </source>
</evidence>
<dbReference type="PANTHER" id="PTHR13887">
    <property type="entry name" value="GLUTATHIONE S-TRANSFERASE KAPPA"/>
    <property type="match status" value="1"/>
</dbReference>
<accession>A0A538SCP3</accession>
<evidence type="ECO:0000256" key="3">
    <source>
        <dbReference type="ARBA" id="ARBA00023002"/>
    </source>
</evidence>
<dbReference type="GO" id="GO:0016491">
    <property type="term" value="F:oxidoreductase activity"/>
    <property type="evidence" value="ECO:0007669"/>
    <property type="project" value="UniProtKB-KW"/>
</dbReference>
<reference evidence="9 10" key="1">
    <citation type="journal article" date="2019" name="Nat. Microbiol.">
        <title>Mediterranean grassland soil C-N compound turnover is dependent on rainfall and depth, and is mediated by genomically divergent microorganisms.</title>
        <authorList>
            <person name="Diamond S."/>
            <person name="Andeer P.F."/>
            <person name="Li Z."/>
            <person name="Crits-Christoph A."/>
            <person name="Burstein D."/>
            <person name="Anantharaman K."/>
            <person name="Lane K.R."/>
            <person name="Thomas B.C."/>
            <person name="Pan C."/>
            <person name="Northen T.R."/>
            <person name="Banfield J.F."/>
        </authorList>
    </citation>
    <scope>NUCLEOTIDE SEQUENCE [LARGE SCALE GENOMIC DNA]</scope>
    <source>
        <strain evidence="7">WS_1</strain>
        <strain evidence="8">WS_5</strain>
    </source>
</reference>
<evidence type="ECO:0000256" key="5">
    <source>
        <dbReference type="ARBA" id="ARBA00023284"/>
    </source>
</evidence>
<proteinExistence type="inferred from homology"/>
<sequence length="181" mass="20390">MLDQRMQRTPVTDADWCMIDPNAPVTILEYGDFECPYCAMAAPVLERIVVENPDAIRLIYRHFPVTTVHPLSLIAAEAAEAGGAQGKFWQMHNALFANQPRFESDSLRQLSRAIGLDIRRFDREMEAHVHLQEVKQDFRRGVQDGVNGTPTLLINRVRYDGPREYDAILSAIAAVAGAREL</sequence>
<dbReference type="AlphaFoldDB" id="A0A538SCP3"/>
<dbReference type="PANTHER" id="PTHR13887:SF14">
    <property type="entry name" value="DISULFIDE BOND FORMATION PROTEIN D"/>
    <property type="match status" value="1"/>
</dbReference>
<dbReference type="SUPFAM" id="SSF52833">
    <property type="entry name" value="Thioredoxin-like"/>
    <property type="match status" value="1"/>
</dbReference>
<evidence type="ECO:0000313" key="9">
    <source>
        <dbReference type="Proteomes" id="UP000316292"/>
    </source>
</evidence>
<keyword evidence="4" id="KW-1015">Disulfide bond</keyword>
<dbReference type="PROSITE" id="PS51352">
    <property type="entry name" value="THIOREDOXIN_2"/>
    <property type="match status" value="1"/>
</dbReference>
<evidence type="ECO:0000256" key="4">
    <source>
        <dbReference type="ARBA" id="ARBA00023157"/>
    </source>
</evidence>
<comment type="caution">
    <text evidence="7">The sequence shown here is derived from an EMBL/GenBank/DDBJ whole genome shotgun (WGS) entry which is preliminary data.</text>
</comment>
<dbReference type="Gene3D" id="3.40.30.10">
    <property type="entry name" value="Glutaredoxin"/>
    <property type="match status" value="1"/>
</dbReference>
<dbReference type="EMBL" id="VBOV01000285">
    <property type="protein sequence ID" value="TMQ54892.1"/>
    <property type="molecule type" value="Genomic_DNA"/>
</dbReference>
<evidence type="ECO:0000313" key="7">
    <source>
        <dbReference type="EMBL" id="TMQ49139.1"/>
    </source>
</evidence>
<name>A0A538SCP3_UNCEI</name>
<gene>
    <name evidence="7" type="ORF">E6K71_05910</name>
    <name evidence="8" type="ORF">E6K75_09975</name>
</gene>
<organism evidence="7 9">
    <name type="scientific">Eiseniibacteriota bacterium</name>
    <dbReference type="NCBI Taxonomy" id="2212470"/>
    <lineage>
        <taxon>Bacteria</taxon>
        <taxon>Candidatus Eiseniibacteriota</taxon>
    </lineage>
</organism>